<dbReference type="Proteomes" id="UP000178187">
    <property type="component" value="Unassembled WGS sequence"/>
</dbReference>
<dbReference type="InterPro" id="IPR007813">
    <property type="entry name" value="PilN"/>
</dbReference>
<keyword evidence="2" id="KW-1133">Transmembrane helix</keyword>
<evidence type="ECO:0000256" key="1">
    <source>
        <dbReference type="SAM" id="Coils"/>
    </source>
</evidence>
<accession>A0A1G1KTZ8</accession>
<comment type="caution">
    <text evidence="3">The sequence shown here is derived from an EMBL/GenBank/DDBJ whole genome shotgun (WGS) entry which is preliminary data.</text>
</comment>
<dbReference type="InterPro" id="IPR052534">
    <property type="entry name" value="Extracell_DNA_Util/SecSys_Comp"/>
</dbReference>
<dbReference type="PANTHER" id="PTHR40278:SF1">
    <property type="entry name" value="DNA UTILIZATION PROTEIN HOFN"/>
    <property type="match status" value="1"/>
</dbReference>
<protein>
    <recommendedName>
        <fullName evidence="5">Fimbrial assembly protein</fullName>
    </recommendedName>
</protein>
<evidence type="ECO:0000313" key="3">
    <source>
        <dbReference type="EMBL" id="OGW96390.1"/>
    </source>
</evidence>
<dbReference type="PANTHER" id="PTHR40278">
    <property type="entry name" value="DNA UTILIZATION PROTEIN HOFN"/>
    <property type="match status" value="1"/>
</dbReference>
<keyword evidence="1" id="KW-0175">Coiled coil</keyword>
<organism evidence="3 4">
    <name type="scientific">Candidatus Danuiimicrobium aquiferis</name>
    <dbReference type="NCBI Taxonomy" id="1801832"/>
    <lineage>
        <taxon>Bacteria</taxon>
        <taxon>Pseudomonadati</taxon>
        <taxon>Candidatus Omnitrophota</taxon>
        <taxon>Candidatus Danuiimicrobium</taxon>
    </lineage>
</organism>
<reference evidence="3 4" key="1">
    <citation type="journal article" date="2016" name="Nat. Commun.">
        <title>Thousands of microbial genomes shed light on interconnected biogeochemical processes in an aquifer system.</title>
        <authorList>
            <person name="Anantharaman K."/>
            <person name="Brown C.T."/>
            <person name="Hug L.A."/>
            <person name="Sharon I."/>
            <person name="Castelle C.J."/>
            <person name="Probst A.J."/>
            <person name="Thomas B.C."/>
            <person name="Singh A."/>
            <person name="Wilkins M.J."/>
            <person name="Karaoz U."/>
            <person name="Brodie E.L."/>
            <person name="Williams K.H."/>
            <person name="Hubbard S.S."/>
            <person name="Banfield J.F."/>
        </authorList>
    </citation>
    <scope>NUCLEOTIDE SEQUENCE [LARGE SCALE GENOMIC DNA]</scope>
</reference>
<dbReference type="Pfam" id="PF05137">
    <property type="entry name" value="PilN"/>
    <property type="match status" value="1"/>
</dbReference>
<gene>
    <name evidence="3" type="ORF">A3G33_03550</name>
</gene>
<dbReference type="EMBL" id="MHFR01000051">
    <property type="protein sequence ID" value="OGW96390.1"/>
    <property type="molecule type" value="Genomic_DNA"/>
</dbReference>
<keyword evidence="2" id="KW-0812">Transmembrane</keyword>
<evidence type="ECO:0008006" key="5">
    <source>
        <dbReference type="Google" id="ProtNLM"/>
    </source>
</evidence>
<feature type="coiled-coil region" evidence="1">
    <location>
        <begin position="56"/>
        <end position="104"/>
    </location>
</feature>
<dbReference type="AlphaFoldDB" id="A0A1G1KTZ8"/>
<name>A0A1G1KTZ8_9BACT</name>
<evidence type="ECO:0000256" key="2">
    <source>
        <dbReference type="SAM" id="Phobius"/>
    </source>
</evidence>
<sequence length="193" mass="21722">MKRINLIPPEFASGKKALVESGLLMQAVIGAVVLVVIMALIAIYSTISLNYGKQKKQAVDEKLSHISAQIEEAESTKQSSADQLKNIEDRIVVLRKKREQLARLDVTRTQWSQILSEFKQSLPDRAWADKLILETSKCQVFGGTYSNADVSKFIANLNESEYFSNATFVRTESNTVNKESVIFFEISFELKNI</sequence>
<proteinExistence type="predicted"/>
<keyword evidence="2" id="KW-0472">Membrane</keyword>
<feature type="transmembrane region" description="Helical" evidence="2">
    <location>
        <begin position="23"/>
        <end position="47"/>
    </location>
</feature>
<evidence type="ECO:0000313" key="4">
    <source>
        <dbReference type="Proteomes" id="UP000178187"/>
    </source>
</evidence>